<protein>
    <submittedName>
        <fullName evidence="1">Uncharacterized protein</fullName>
    </submittedName>
</protein>
<gene>
    <name evidence="1" type="ORF">HPB50_010956</name>
</gene>
<dbReference type="EMBL" id="CM023481">
    <property type="protein sequence ID" value="KAH6945971.1"/>
    <property type="molecule type" value="Genomic_DNA"/>
</dbReference>
<comment type="caution">
    <text evidence="1">The sequence shown here is derived from an EMBL/GenBank/DDBJ whole genome shotgun (WGS) entry which is preliminary data.</text>
</comment>
<evidence type="ECO:0000313" key="2">
    <source>
        <dbReference type="Proteomes" id="UP000821845"/>
    </source>
</evidence>
<organism evidence="1 2">
    <name type="scientific">Hyalomma asiaticum</name>
    <name type="common">Tick</name>
    <dbReference type="NCBI Taxonomy" id="266040"/>
    <lineage>
        <taxon>Eukaryota</taxon>
        <taxon>Metazoa</taxon>
        <taxon>Ecdysozoa</taxon>
        <taxon>Arthropoda</taxon>
        <taxon>Chelicerata</taxon>
        <taxon>Arachnida</taxon>
        <taxon>Acari</taxon>
        <taxon>Parasitiformes</taxon>
        <taxon>Ixodida</taxon>
        <taxon>Ixodoidea</taxon>
        <taxon>Ixodidae</taxon>
        <taxon>Hyalomminae</taxon>
        <taxon>Hyalomma</taxon>
    </lineage>
</organism>
<sequence>MQRSPTELVAVFVNDKGDGVGEDRSYCEIQVAQVRRESGLAGDMHVSIVEPPAEEQPHQAADVAHEDQGGEVETTSTASSGSTADGSSTASTSSSPAGEEAGARPHLTCCLCPEDEGPPVEALFRCPCRCPDTFVHRSCLEQLLYIDPEGAACPVCGVRYPVRRCTKALWRWFWEKESREDAILFLANMVFSLGNLGVLAMAWLYVVFEYTSKAWLSTVSLATALFVLTVLWVAFGCLRFNILFTALVRWRRQNTTLKVLLTDKTIAQA</sequence>
<evidence type="ECO:0000313" key="1">
    <source>
        <dbReference type="EMBL" id="KAH6945971.1"/>
    </source>
</evidence>
<accession>A0ACB7TIC0</accession>
<reference evidence="1" key="1">
    <citation type="submission" date="2020-05" db="EMBL/GenBank/DDBJ databases">
        <title>Large-scale comparative analyses of tick genomes elucidate their genetic diversity and vector capacities.</title>
        <authorList>
            <person name="Jia N."/>
            <person name="Wang J."/>
            <person name="Shi W."/>
            <person name="Du L."/>
            <person name="Sun Y."/>
            <person name="Zhan W."/>
            <person name="Jiang J."/>
            <person name="Wang Q."/>
            <person name="Zhang B."/>
            <person name="Ji P."/>
            <person name="Sakyi L.B."/>
            <person name="Cui X."/>
            <person name="Yuan T."/>
            <person name="Jiang B."/>
            <person name="Yang W."/>
            <person name="Lam T.T.-Y."/>
            <person name="Chang Q."/>
            <person name="Ding S."/>
            <person name="Wang X."/>
            <person name="Zhu J."/>
            <person name="Ruan X."/>
            <person name="Zhao L."/>
            <person name="Wei J."/>
            <person name="Que T."/>
            <person name="Du C."/>
            <person name="Cheng J."/>
            <person name="Dai P."/>
            <person name="Han X."/>
            <person name="Huang E."/>
            <person name="Gao Y."/>
            <person name="Liu J."/>
            <person name="Shao H."/>
            <person name="Ye R."/>
            <person name="Li L."/>
            <person name="Wei W."/>
            <person name="Wang X."/>
            <person name="Wang C."/>
            <person name="Yang T."/>
            <person name="Huo Q."/>
            <person name="Li W."/>
            <person name="Guo W."/>
            <person name="Chen H."/>
            <person name="Zhou L."/>
            <person name="Ni X."/>
            <person name="Tian J."/>
            <person name="Zhou Y."/>
            <person name="Sheng Y."/>
            <person name="Liu T."/>
            <person name="Pan Y."/>
            <person name="Xia L."/>
            <person name="Li J."/>
            <person name="Zhao F."/>
            <person name="Cao W."/>
        </authorList>
    </citation>
    <scope>NUCLEOTIDE SEQUENCE</scope>
    <source>
        <strain evidence="1">Hyas-2018</strain>
    </source>
</reference>
<dbReference type="Proteomes" id="UP000821845">
    <property type="component" value="Chromosome 1"/>
</dbReference>
<name>A0ACB7TIC0_HYAAI</name>
<proteinExistence type="predicted"/>
<keyword evidence="2" id="KW-1185">Reference proteome</keyword>